<dbReference type="Gene3D" id="3.20.20.80">
    <property type="entry name" value="Glycosidases"/>
    <property type="match status" value="1"/>
</dbReference>
<dbReference type="PANTHER" id="PTHR14363">
    <property type="entry name" value="HEPARANASE-RELATED"/>
    <property type="match status" value="1"/>
</dbReference>
<reference evidence="2" key="1">
    <citation type="submission" date="2020-06" db="EMBL/GenBank/DDBJ databases">
        <authorList>
            <consortium name="Plant Systems Biology data submission"/>
        </authorList>
    </citation>
    <scope>NUCLEOTIDE SEQUENCE</scope>
    <source>
        <strain evidence="2">D6</strain>
    </source>
</reference>
<evidence type="ECO:0000256" key="1">
    <source>
        <dbReference type="ARBA" id="ARBA00009800"/>
    </source>
</evidence>
<accession>A0A9N8E0A9</accession>
<comment type="caution">
    <text evidence="2">The sequence shown here is derived from an EMBL/GenBank/DDBJ whole genome shotgun (WGS) entry which is preliminary data.</text>
</comment>
<comment type="similarity">
    <text evidence="1">Belongs to the glycosyl hydrolase 79 family.</text>
</comment>
<keyword evidence="3" id="KW-1185">Reference proteome</keyword>
<name>A0A9N8E0A9_9STRA</name>
<dbReference type="AlphaFoldDB" id="A0A9N8E0A9"/>
<dbReference type="SUPFAM" id="SSF51445">
    <property type="entry name" value="(Trans)glycosidases"/>
    <property type="match status" value="1"/>
</dbReference>
<protein>
    <submittedName>
        <fullName evidence="2">Heparanase-like protein</fullName>
    </submittedName>
</protein>
<dbReference type="Pfam" id="PF03662">
    <property type="entry name" value="Glyco_hydro_79n"/>
    <property type="match status" value="1"/>
</dbReference>
<dbReference type="OrthoDB" id="186532at2759"/>
<dbReference type="GO" id="GO:0016020">
    <property type="term" value="C:membrane"/>
    <property type="evidence" value="ECO:0007669"/>
    <property type="project" value="InterPro"/>
</dbReference>
<dbReference type="EMBL" id="CAICTM010000407">
    <property type="protein sequence ID" value="CAB9509870.1"/>
    <property type="molecule type" value="Genomic_DNA"/>
</dbReference>
<dbReference type="PANTHER" id="PTHR14363:SF17">
    <property type="entry name" value="HEPARANASE-LIKE PROTEIN 3"/>
    <property type="match status" value="1"/>
</dbReference>
<gene>
    <name evidence="2" type="ORF">SEMRO_408_G136980.1</name>
</gene>
<sequence>MDWPAHPVDPRYVSFALDWWPPDKGCEPYGWGSHANVLDVDLKSPQLIAFTKALGPSILRIGGTLEKVVEYDIPEEGLHCIPESKSPCLNTSRWRDLHDFAVKTNCKIVFGLSYPQSQDGRWNATQATALLRYSQRHNLSRATTLHAVELGEEMSRFAVGTRDFDLYTAAYHECANLLKSIWEDEPAAKPLLVGPSPGMRWPRLATWFPAFLNATTGALEAAVYHSYNQIEPGKLYLNFTIPSGNLSTQQGSSPGDTGWQAEAMNNFVRSHNNRHKDSPNLFLWLDEFGPHNHGGGTGNISASFASSFGYLDTLGSLARLNHSMLARQTLVGGRYELLRCSTGHAGRCSFEPYPDYWVALLWQKLMGTTVLDAPTAKRLSSRGTNHSWIEPFRFHAHCTADRDGAVTVAFSNTSPEWVSLDAQELGPTRIEYVLQGYLKANAHGSGFNTSVVKLNGSVLRVGKDSTHLPPLKGRTSSNLPDSPFMIPPISLGFLVFAQAMAPACSSHVAQEA</sequence>
<evidence type="ECO:0000313" key="3">
    <source>
        <dbReference type="Proteomes" id="UP001153069"/>
    </source>
</evidence>
<organism evidence="2 3">
    <name type="scientific">Seminavis robusta</name>
    <dbReference type="NCBI Taxonomy" id="568900"/>
    <lineage>
        <taxon>Eukaryota</taxon>
        <taxon>Sar</taxon>
        <taxon>Stramenopiles</taxon>
        <taxon>Ochrophyta</taxon>
        <taxon>Bacillariophyta</taxon>
        <taxon>Bacillariophyceae</taxon>
        <taxon>Bacillariophycidae</taxon>
        <taxon>Naviculales</taxon>
        <taxon>Naviculaceae</taxon>
        <taxon>Seminavis</taxon>
    </lineage>
</organism>
<proteinExistence type="inferred from homology"/>
<dbReference type="GO" id="GO:0004566">
    <property type="term" value="F:beta-glucuronidase activity"/>
    <property type="evidence" value="ECO:0007669"/>
    <property type="project" value="TreeGrafter"/>
</dbReference>
<dbReference type="InterPro" id="IPR005199">
    <property type="entry name" value="Glyco_hydro_79"/>
</dbReference>
<dbReference type="InterPro" id="IPR017853">
    <property type="entry name" value="GH"/>
</dbReference>
<evidence type="ECO:0000313" key="2">
    <source>
        <dbReference type="EMBL" id="CAB9509870.1"/>
    </source>
</evidence>
<dbReference type="Proteomes" id="UP001153069">
    <property type="component" value="Unassembled WGS sequence"/>
</dbReference>